<feature type="transmembrane region" description="Helical" evidence="1">
    <location>
        <begin position="88"/>
        <end position="106"/>
    </location>
</feature>
<dbReference type="OrthoDB" id="884420at2"/>
<evidence type="ECO:0000313" key="3">
    <source>
        <dbReference type="Proteomes" id="UP000262802"/>
    </source>
</evidence>
<dbReference type="KEGG" id="hyh:D3Y59_01560"/>
<feature type="transmembrane region" description="Helical" evidence="1">
    <location>
        <begin position="12"/>
        <end position="32"/>
    </location>
</feature>
<keyword evidence="1" id="KW-0812">Transmembrane</keyword>
<organism evidence="2 3">
    <name type="scientific">Hymenobacter oligotrophus</name>
    <dbReference type="NCBI Taxonomy" id="2319843"/>
    <lineage>
        <taxon>Bacteria</taxon>
        <taxon>Pseudomonadati</taxon>
        <taxon>Bacteroidota</taxon>
        <taxon>Cytophagia</taxon>
        <taxon>Cytophagales</taxon>
        <taxon>Hymenobacteraceae</taxon>
        <taxon>Hymenobacter</taxon>
    </lineage>
</organism>
<feature type="transmembrane region" description="Helical" evidence="1">
    <location>
        <begin position="112"/>
        <end position="130"/>
    </location>
</feature>
<reference evidence="2 3" key="1">
    <citation type="submission" date="2018-09" db="EMBL/GenBank/DDBJ databases">
        <title>Hymenobacter medium sp. nov., isolated from R2A medium.</title>
        <authorList>
            <person name="Yingchao G."/>
        </authorList>
    </citation>
    <scope>NUCLEOTIDE SEQUENCE [LARGE SCALE GENOMIC DNA]</scope>
    <source>
        <strain evidence="3">sh-6</strain>
    </source>
</reference>
<accession>A0A3B7QS77</accession>
<keyword evidence="1" id="KW-1133">Transmembrane helix</keyword>
<dbReference type="AlphaFoldDB" id="A0A3B7QS77"/>
<dbReference type="Proteomes" id="UP000262802">
    <property type="component" value="Chromosome"/>
</dbReference>
<name>A0A3B7QS77_9BACT</name>
<protein>
    <submittedName>
        <fullName evidence="2">Uncharacterized protein</fullName>
    </submittedName>
</protein>
<gene>
    <name evidence="2" type="ORF">D3Y59_01560</name>
</gene>
<sequence length="142" mass="15729">MEPIRLTQIIHVVQYLLQAALMAALVMWAGGGLNGPGAGPPPSLGPYVILAALLVLMVGSSLYTISRYLRPNLRRPSAENHRVFRSRLILRNSLLGLLALPPILLYQESGHFFDLLYYGVMFAGLVALNWPTARGYQQWLIS</sequence>
<dbReference type="RefSeq" id="WP_119443437.1">
    <property type="nucleotide sequence ID" value="NZ_CP032317.1"/>
</dbReference>
<feature type="transmembrane region" description="Helical" evidence="1">
    <location>
        <begin position="44"/>
        <end position="65"/>
    </location>
</feature>
<keyword evidence="1" id="KW-0472">Membrane</keyword>
<proteinExistence type="predicted"/>
<evidence type="ECO:0000256" key="1">
    <source>
        <dbReference type="SAM" id="Phobius"/>
    </source>
</evidence>
<evidence type="ECO:0000313" key="2">
    <source>
        <dbReference type="EMBL" id="AYA35848.1"/>
    </source>
</evidence>
<dbReference type="EMBL" id="CP032317">
    <property type="protein sequence ID" value="AYA35848.1"/>
    <property type="molecule type" value="Genomic_DNA"/>
</dbReference>
<keyword evidence="3" id="KW-1185">Reference proteome</keyword>